<protein>
    <recommendedName>
        <fullName evidence="2">histidine kinase</fullName>
        <ecNumber evidence="2">2.7.13.3</ecNumber>
    </recommendedName>
</protein>
<dbReference type="InterPro" id="IPR013655">
    <property type="entry name" value="PAS_fold_3"/>
</dbReference>
<keyword evidence="19" id="KW-1185">Reference proteome</keyword>
<feature type="domain" description="PAC" evidence="17">
    <location>
        <begin position="377"/>
        <end position="432"/>
    </location>
</feature>
<dbReference type="Proteomes" id="UP000595197">
    <property type="component" value="Chromosome"/>
</dbReference>
<keyword evidence="12" id="KW-0067">ATP-binding</keyword>
<dbReference type="PANTHER" id="PTHR41523">
    <property type="entry name" value="TWO-COMPONENT SYSTEM SENSOR PROTEIN"/>
    <property type="match status" value="1"/>
</dbReference>
<evidence type="ECO:0000256" key="9">
    <source>
        <dbReference type="ARBA" id="ARBA00022737"/>
    </source>
</evidence>
<dbReference type="Pfam" id="PF13188">
    <property type="entry name" value="PAS_8"/>
    <property type="match status" value="1"/>
</dbReference>
<evidence type="ECO:0000256" key="14">
    <source>
        <dbReference type="ARBA" id="ARBA00023026"/>
    </source>
</evidence>
<dbReference type="PROSITE" id="PS50112">
    <property type="entry name" value="PAS"/>
    <property type="match status" value="2"/>
</dbReference>
<evidence type="ECO:0000256" key="5">
    <source>
        <dbReference type="ARBA" id="ARBA00022606"/>
    </source>
</evidence>
<evidence type="ECO:0000313" key="19">
    <source>
        <dbReference type="Proteomes" id="UP000595197"/>
    </source>
</evidence>
<dbReference type="InterPro" id="IPR036890">
    <property type="entry name" value="HATPase_C_sf"/>
</dbReference>
<dbReference type="SUPFAM" id="SSF55785">
    <property type="entry name" value="PYP-like sensor domain (PAS domain)"/>
    <property type="match status" value="3"/>
</dbReference>
<feature type="domain" description="PAS" evidence="16">
    <location>
        <begin position="58"/>
        <end position="112"/>
    </location>
</feature>
<dbReference type="PANTHER" id="PTHR41523:SF8">
    <property type="entry name" value="ETHYLENE RESPONSE SENSOR PROTEIN"/>
    <property type="match status" value="1"/>
</dbReference>
<evidence type="ECO:0000256" key="2">
    <source>
        <dbReference type="ARBA" id="ARBA00012438"/>
    </source>
</evidence>
<gene>
    <name evidence="18" type="ORF">IGS68_25215</name>
</gene>
<keyword evidence="13" id="KW-0157">Chromophore</keyword>
<dbReference type="InterPro" id="IPR000014">
    <property type="entry name" value="PAS"/>
</dbReference>
<dbReference type="Pfam" id="PF08447">
    <property type="entry name" value="PAS_3"/>
    <property type="match status" value="2"/>
</dbReference>
<accession>A0ABX7B827</accession>
<dbReference type="NCBIfam" id="TIGR00229">
    <property type="entry name" value="sensory_box"/>
    <property type="match status" value="2"/>
</dbReference>
<evidence type="ECO:0000256" key="6">
    <source>
        <dbReference type="ARBA" id="ARBA00022630"/>
    </source>
</evidence>
<proteinExistence type="predicted"/>
<dbReference type="Pfam" id="PF07536">
    <property type="entry name" value="HWE_HK"/>
    <property type="match status" value="1"/>
</dbReference>
<evidence type="ECO:0000256" key="12">
    <source>
        <dbReference type="ARBA" id="ARBA00022840"/>
    </source>
</evidence>
<organism evidence="18 19">
    <name type="scientific">Skermanella cutis</name>
    <dbReference type="NCBI Taxonomy" id="2775420"/>
    <lineage>
        <taxon>Bacteria</taxon>
        <taxon>Pseudomonadati</taxon>
        <taxon>Pseudomonadota</taxon>
        <taxon>Alphaproteobacteria</taxon>
        <taxon>Rhodospirillales</taxon>
        <taxon>Azospirillaceae</taxon>
        <taxon>Skermanella</taxon>
    </lineage>
</organism>
<evidence type="ECO:0000256" key="15">
    <source>
        <dbReference type="ARBA" id="ARBA00023170"/>
    </source>
</evidence>
<keyword evidence="10" id="KW-0547">Nucleotide-binding</keyword>
<dbReference type="Gene3D" id="3.30.450.20">
    <property type="entry name" value="PAS domain"/>
    <property type="match status" value="3"/>
</dbReference>
<feature type="domain" description="PAC" evidence="17">
    <location>
        <begin position="115"/>
        <end position="167"/>
    </location>
</feature>
<evidence type="ECO:0000256" key="4">
    <source>
        <dbReference type="ARBA" id="ARBA00022553"/>
    </source>
</evidence>
<dbReference type="Gene3D" id="2.10.70.100">
    <property type="match status" value="1"/>
</dbReference>
<evidence type="ECO:0000256" key="7">
    <source>
        <dbReference type="ARBA" id="ARBA00022643"/>
    </source>
</evidence>
<dbReference type="SMART" id="SM00086">
    <property type="entry name" value="PAC"/>
    <property type="match status" value="3"/>
</dbReference>
<dbReference type="EMBL" id="CP067420">
    <property type="protein sequence ID" value="QQP89251.1"/>
    <property type="molecule type" value="Genomic_DNA"/>
</dbReference>
<evidence type="ECO:0000256" key="11">
    <source>
        <dbReference type="ARBA" id="ARBA00022777"/>
    </source>
</evidence>
<keyword evidence="14" id="KW-0843">Virulence</keyword>
<keyword evidence="8" id="KW-0808">Transferase</keyword>
<keyword evidence="15" id="KW-0675">Receptor</keyword>
<evidence type="ECO:0000256" key="13">
    <source>
        <dbReference type="ARBA" id="ARBA00022991"/>
    </source>
</evidence>
<dbReference type="CDD" id="cd00130">
    <property type="entry name" value="PAS"/>
    <property type="match status" value="2"/>
</dbReference>
<feature type="domain" description="PAS" evidence="16">
    <location>
        <begin position="301"/>
        <end position="372"/>
    </location>
</feature>
<reference evidence="18" key="1">
    <citation type="submission" date="2021-02" db="EMBL/GenBank/DDBJ databases">
        <title>Skermanella TT6 skin isolate.</title>
        <authorList>
            <person name="Lee K."/>
            <person name="Ganzorig M."/>
        </authorList>
    </citation>
    <scope>NUCLEOTIDE SEQUENCE</scope>
    <source>
        <strain evidence="18">TT6</strain>
    </source>
</reference>
<dbReference type="InterPro" id="IPR035965">
    <property type="entry name" value="PAS-like_dom_sf"/>
</dbReference>
<evidence type="ECO:0000259" key="16">
    <source>
        <dbReference type="PROSITE" id="PS50112"/>
    </source>
</evidence>
<evidence type="ECO:0000313" key="18">
    <source>
        <dbReference type="EMBL" id="QQP89251.1"/>
    </source>
</evidence>
<evidence type="ECO:0000259" key="17">
    <source>
        <dbReference type="PROSITE" id="PS50113"/>
    </source>
</evidence>
<dbReference type="SMART" id="SM00091">
    <property type="entry name" value="PAS"/>
    <property type="match status" value="3"/>
</dbReference>
<evidence type="ECO:0000256" key="8">
    <source>
        <dbReference type="ARBA" id="ARBA00022679"/>
    </source>
</evidence>
<dbReference type="SMART" id="SM00911">
    <property type="entry name" value="HWE_HK"/>
    <property type="match status" value="1"/>
</dbReference>
<keyword evidence="6" id="KW-0285">Flavoprotein</keyword>
<keyword evidence="5" id="KW-0716">Sensory transduction</keyword>
<dbReference type="SUPFAM" id="SSF55874">
    <property type="entry name" value="ATPase domain of HSP90 chaperone/DNA topoisomerase II/histidine kinase"/>
    <property type="match status" value="1"/>
</dbReference>
<dbReference type="EC" id="2.7.13.3" evidence="2"/>
<sequence length="627" mass="69331">MPIFNDLPEDAARRIADLEERLRAETAARLRAEDAAGDWRSRYEATVMAAGHVFYDWDARTDAVSWDGGCEEVLGWTAEELAEGGLARTIELIHPDDRAAFVREIAHVRATRKPFHLEYRFRHKDGRWMTMQDDGRFFFDAGGEPLRMLGFLVDMTGRKAIEAELLRQAAELDAVIESIPDAVYVGTSAGIARCNRRALDMLGLDSLEDLNHPVPELAEMIQVRDARTGVPLRPEEQAFLRALAGHRTVRDVLVRNVRTGRDLVLRSAAAPIRLGDSILGAVAINTDVTQASDDGRRLLESELRLRLAVEAADLGTWVIDPGSGTVEASERCKTMLGLAPDARISINTRLELIDPDHRRAVREALRRACAPEGDGRFDLEFRVRRPDGSVRWIASRGRSQFVESDGVRKAVRIDGTVRDVTRRRRADEHQKTLLAELSHRVKNTLAIVQAIASQTLRRSPDPEDFVQSFSGRLGALSRAHSLLTDQNWEAAYLPDLVAQTLEPYRANGTAIHLALQPIALNPAGAVALAMVFHELTTNAAKYGALSDPGGSLSVDCVLEIAPSGRRLVARWAETTRRPGDPAARRGFGMSLIDRTISGQLDGEVGFDWRPDGLLCRMVLPWESVAGP</sequence>
<keyword evidence="9" id="KW-0677">Repeat</keyword>
<comment type="catalytic activity">
    <reaction evidence="1">
        <text>ATP + protein L-histidine = ADP + protein N-phospho-L-histidine.</text>
        <dbReference type="EC" id="2.7.13.3"/>
    </reaction>
</comment>
<dbReference type="RefSeq" id="WP_201075275.1">
    <property type="nucleotide sequence ID" value="NZ_CP067420.1"/>
</dbReference>
<dbReference type="Gene3D" id="3.30.565.10">
    <property type="entry name" value="Histidine kinase-like ATPase, C-terminal domain"/>
    <property type="match status" value="1"/>
</dbReference>
<keyword evidence="4" id="KW-0597">Phosphoprotein</keyword>
<dbReference type="InterPro" id="IPR001610">
    <property type="entry name" value="PAC"/>
</dbReference>
<evidence type="ECO:0000256" key="1">
    <source>
        <dbReference type="ARBA" id="ARBA00000085"/>
    </source>
</evidence>
<dbReference type="InterPro" id="IPR000700">
    <property type="entry name" value="PAS-assoc_C"/>
</dbReference>
<evidence type="ECO:0000256" key="3">
    <source>
        <dbReference type="ARBA" id="ARBA00022543"/>
    </source>
</evidence>
<evidence type="ECO:0000256" key="10">
    <source>
        <dbReference type="ARBA" id="ARBA00022741"/>
    </source>
</evidence>
<dbReference type="InterPro" id="IPR011102">
    <property type="entry name" value="Sig_transdc_His_kinase_HWE"/>
</dbReference>
<dbReference type="PROSITE" id="PS50113">
    <property type="entry name" value="PAC"/>
    <property type="match status" value="2"/>
</dbReference>
<name>A0ABX7B827_9PROT</name>
<keyword evidence="7" id="KW-0288">FMN</keyword>
<keyword evidence="3" id="KW-0600">Photoreceptor protein</keyword>
<keyword evidence="11" id="KW-0418">Kinase</keyword>